<gene>
    <name evidence="6" type="ORF">D9757_000040</name>
</gene>
<feature type="region of interest" description="Disordered" evidence="3">
    <location>
        <begin position="576"/>
        <end position="626"/>
    </location>
</feature>
<keyword evidence="5" id="KW-0732">Signal</keyword>
<feature type="region of interest" description="Disordered" evidence="3">
    <location>
        <begin position="855"/>
        <end position="901"/>
    </location>
</feature>
<feature type="compositionally biased region" description="Polar residues" evidence="3">
    <location>
        <begin position="641"/>
        <end position="654"/>
    </location>
</feature>
<evidence type="ECO:0000256" key="2">
    <source>
        <dbReference type="ARBA" id="ARBA00022737"/>
    </source>
</evidence>
<feature type="transmembrane region" description="Helical" evidence="4">
    <location>
        <begin position="466"/>
        <end position="485"/>
    </location>
</feature>
<evidence type="ECO:0000256" key="4">
    <source>
        <dbReference type="SAM" id="Phobius"/>
    </source>
</evidence>
<dbReference type="PANTHER" id="PTHR46093:SF3">
    <property type="entry name" value="ACYL-COA-BINDING DOMAIN-CONTAINING PROTEIN 4"/>
    <property type="match status" value="1"/>
</dbReference>
<feature type="region of interest" description="Disordered" evidence="3">
    <location>
        <begin position="150"/>
        <end position="171"/>
    </location>
</feature>
<dbReference type="InterPro" id="IPR015915">
    <property type="entry name" value="Kelch-typ_b-propeller"/>
</dbReference>
<dbReference type="Gene3D" id="2.120.10.80">
    <property type="entry name" value="Kelch-type beta propeller"/>
    <property type="match status" value="2"/>
</dbReference>
<evidence type="ECO:0000256" key="1">
    <source>
        <dbReference type="ARBA" id="ARBA00022441"/>
    </source>
</evidence>
<sequence>MALRLFSFFALLATAQAQSVPALQWLNFTNLLQGSAKPGPLKDAAIGYDSTSSTIIVFGGESSGGIAQSQTYLLNTQTMTWSIPTPPATALTTPPPRSASVSGNDFAASNRHGFIVVGGKDINNRSLSDVWEYDYVQQFWSEVTISPSDVGPSPRWGAAGGKDPRTSAVADPILPGPNNTFYYTGGFDGTSLQPLSDLAKITIQNANALSNQALSSAAVIDSVAIYGGCSITSATNSSCATQNAYVLNTDSKNSVSPNPCPAPRLGAAMTQNLNSVSSTATQAMLLLGTFNVSSWSDDSGLENGEVVFWDLDAGTWIRTVPSGDPGSAGSRIAFPSPREGSAIFSSATPVFGSSTGNYSETLVYGGRDASGAYLNELWVLRAYNGAVSPSQPKWSGFGDGVLKTGVDADGTGVQVQFLSTCASSISPTNPSPSSGGSPTASPKPTGSSGSAAKNIASDDTSISHKVLAPLSLALLFSGLLLGRAFSPFFNDGPFTQKTSAFSSLVLLIWFGSGIAGLVLAFISISSATALGQQSPSGLHLKTNHGRAALTLFVILYAVVPVIWLLSRHAEHPRKQVIKGESSEIAPSDKQQTTSVDTAEKLRSVQSRSRTPSRPSSPRQRTHSWGPSILWRPSIDRRLSSDADSNTSSEHQSAVASADPPRSFEVLNRPPRMRRIHAVNTDRTQVGSLRDIDWLQRRRSLTAFGELDYALTQAQRVHERELNSTPATTDQLNSVPLIRSSPRMPGPITFVFHLLLHLSMLGLAIVSLIILWSHSLAGFIVFLIWIIAHYAGLFILAWNGLPTISILAVILMRLRTNPDLQPPQELAEYIASQSPAVSAPDHYAFPTQGPYSHEPPFLTAGSTDFSHGGPRSAETDGDDEEEDEDARQQRIEGEMERREIVTVTMPRRKLLIANPS</sequence>
<dbReference type="SUPFAM" id="SSF117281">
    <property type="entry name" value="Kelch motif"/>
    <property type="match status" value="1"/>
</dbReference>
<evidence type="ECO:0000256" key="3">
    <source>
        <dbReference type="SAM" id="MobiDB-lite"/>
    </source>
</evidence>
<evidence type="ECO:0000313" key="6">
    <source>
        <dbReference type="EMBL" id="KAF5393673.1"/>
    </source>
</evidence>
<feature type="compositionally biased region" description="Low complexity" evidence="3">
    <location>
        <begin position="603"/>
        <end position="618"/>
    </location>
</feature>
<dbReference type="OrthoDB" id="10250130at2759"/>
<feature type="chain" id="PRO_5034584326" evidence="5">
    <location>
        <begin position="18"/>
        <end position="915"/>
    </location>
</feature>
<keyword evidence="7" id="KW-1185">Reference proteome</keyword>
<name>A0A8H5I261_9AGAR</name>
<dbReference type="Proteomes" id="UP000518752">
    <property type="component" value="Unassembled WGS sequence"/>
</dbReference>
<keyword evidence="2" id="KW-0677">Repeat</keyword>
<organism evidence="6 7">
    <name type="scientific">Collybiopsis confluens</name>
    <dbReference type="NCBI Taxonomy" id="2823264"/>
    <lineage>
        <taxon>Eukaryota</taxon>
        <taxon>Fungi</taxon>
        <taxon>Dikarya</taxon>
        <taxon>Basidiomycota</taxon>
        <taxon>Agaricomycotina</taxon>
        <taxon>Agaricomycetes</taxon>
        <taxon>Agaricomycetidae</taxon>
        <taxon>Agaricales</taxon>
        <taxon>Marasmiineae</taxon>
        <taxon>Omphalotaceae</taxon>
        <taxon>Collybiopsis</taxon>
    </lineage>
</organism>
<dbReference type="AlphaFoldDB" id="A0A8H5I261"/>
<feature type="compositionally biased region" description="Low complexity" evidence="3">
    <location>
        <begin position="424"/>
        <end position="452"/>
    </location>
</feature>
<keyword evidence="4" id="KW-0472">Membrane</keyword>
<dbReference type="EMBL" id="JAACJN010000001">
    <property type="protein sequence ID" value="KAF5393673.1"/>
    <property type="molecule type" value="Genomic_DNA"/>
</dbReference>
<reference evidence="6 7" key="1">
    <citation type="journal article" date="2020" name="ISME J.">
        <title>Uncovering the hidden diversity of litter-decomposition mechanisms in mushroom-forming fungi.</title>
        <authorList>
            <person name="Floudas D."/>
            <person name="Bentzer J."/>
            <person name="Ahren D."/>
            <person name="Johansson T."/>
            <person name="Persson P."/>
            <person name="Tunlid A."/>
        </authorList>
    </citation>
    <scope>NUCLEOTIDE SEQUENCE [LARGE SCALE GENOMIC DNA]</scope>
    <source>
        <strain evidence="6 7">CBS 406.79</strain>
    </source>
</reference>
<feature type="transmembrane region" description="Helical" evidence="4">
    <location>
        <begin position="506"/>
        <end position="527"/>
    </location>
</feature>
<keyword evidence="1" id="KW-0880">Kelch repeat</keyword>
<dbReference type="Pfam" id="PF24681">
    <property type="entry name" value="Kelch_KLHDC2_KLHL20_DRC7"/>
    <property type="match status" value="1"/>
</dbReference>
<accession>A0A8H5I261</accession>
<dbReference type="PANTHER" id="PTHR46093">
    <property type="entry name" value="ACYL-COA-BINDING DOMAIN-CONTAINING PROTEIN 5"/>
    <property type="match status" value="1"/>
</dbReference>
<evidence type="ECO:0000313" key="7">
    <source>
        <dbReference type="Proteomes" id="UP000518752"/>
    </source>
</evidence>
<feature type="region of interest" description="Disordered" evidence="3">
    <location>
        <begin position="424"/>
        <end position="454"/>
    </location>
</feature>
<feature type="region of interest" description="Disordered" evidence="3">
    <location>
        <begin position="638"/>
        <end position="668"/>
    </location>
</feature>
<feature type="transmembrane region" description="Helical" evidence="4">
    <location>
        <begin position="747"/>
        <end position="771"/>
    </location>
</feature>
<keyword evidence="4" id="KW-0812">Transmembrane</keyword>
<feature type="transmembrane region" description="Helical" evidence="4">
    <location>
        <begin position="777"/>
        <end position="810"/>
    </location>
</feature>
<feature type="compositionally biased region" description="Acidic residues" evidence="3">
    <location>
        <begin position="874"/>
        <end position="884"/>
    </location>
</feature>
<protein>
    <submittedName>
        <fullName evidence="6">Uncharacterized protein</fullName>
    </submittedName>
</protein>
<proteinExistence type="predicted"/>
<feature type="signal peptide" evidence="5">
    <location>
        <begin position="1"/>
        <end position="17"/>
    </location>
</feature>
<keyword evidence="4" id="KW-1133">Transmembrane helix</keyword>
<feature type="transmembrane region" description="Helical" evidence="4">
    <location>
        <begin position="547"/>
        <end position="565"/>
    </location>
</feature>
<comment type="caution">
    <text evidence="6">The sequence shown here is derived from an EMBL/GenBank/DDBJ whole genome shotgun (WGS) entry which is preliminary data.</text>
</comment>
<evidence type="ECO:0000256" key="5">
    <source>
        <dbReference type="SAM" id="SignalP"/>
    </source>
</evidence>
<feature type="compositionally biased region" description="Basic and acidic residues" evidence="3">
    <location>
        <begin position="885"/>
        <end position="899"/>
    </location>
</feature>